<name>A0A2P2QKC4_RHIMU</name>
<reference evidence="1" key="1">
    <citation type="submission" date="2018-02" db="EMBL/GenBank/DDBJ databases">
        <title>Rhizophora mucronata_Transcriptome.</title>
        <authorList>
            <person name="Meera S.P."/>
            <person name="Sreeshan A."/>
            <person name="Augustine A."/>
        </authorList>
    </citation>
    <scope>NUCLEOTIDE SEQUENCE</scope>
    <source>
        <tissue evidence="1">Leaf</tissue>
    </source>
</reference>
<accession>A0A2P2QKC4</accession>
<evidence type="ECO:0000313" key="1">
    <source>
        <dbReference type="EMBL" id="MBX67468.1"/>
    </source>
</evidence>
<sequence length="15" mass="1736">MQPSVWPQFSHSMCA</sequence>
<protein>
    <submittedName>
        <fullName evidence="1">Uncharacterized protein</fullName>
    </submittedName>
</protein>
<organism evidence="1">
    <name type="scientific">Rhizophora mucronata</name>
    <name type="common">Asiatic mangrove</name>
    <dbReference type="NCBI Taxonomy" id="61149"/>
    <lineage>
        <taxon>Eukaryota</taxon>
        <taxon>Viridiplantae</taxon>
        <taxon>Streptophyta</taxon>
        <taxon>Embryophyta</taxon>
        <taxon>Tracheophyta</taxon>
        <taxon>Spermatophyta</taxon>
        <taxon>Magnoliopsida</taxon>
        <taxon>eudicotyledons</taxon>
        <taxon>Gunneridae</taxon>
        <taxon>Pentapetalae</taxon>
        <taxon>rosids</taxon>
        <taxon>fabids</taxon>
        <taxon>Malpighiales</taxon>
        <taxon>Rhizophoraceae</taxon>
        <taxon>Rhizophora</taxon>
    </lineage>
</organism>
<dbReference type="EMBL" id="GGEC01086984">
    <property type="protein sequence ID" value="MBX67468.1"/>
    <property type="molecule type" value="Transcribed_RNA"/>
</dbReference>
<proteinExistence type="predicted"/>